<keyword evidence="6" id="KW-0131">Cell cycle</keyword>
<evidence type="ECO:0000256" key="3">
    <source>
        <dbReference type="ARBA" id="ARBA00022763"/>
    </source>
</evidence>
<dbReference type="PANTHER" id="PTHR12172">
    <property type="entry name" value="CELL CYCLE CHECKPOINT PROTEIN RAD17"/>
    <property type="match status" value="1"/>
</dbReference>
<evidence type="ECO:0000313" key="9">
    <source>
        <dbReference type="Proteomes" id="UP001054857"/>
    </source>
</evidence>
<feature type="region of interest" description="Disordered" evidence="7">
    <location>
        <begin position="96"/>
        <end position="128"/>
    </location>
</feature>
<dbReference type="GO" id="GO:0033314">
    <property type="term" value="P:mitotic DNA replication checkpoint signaling"/>
    <property type="evidence" value="ECO:0007669"/>
    <property type="project" value="TreeGrafter"/>
</dbReference>
<comment type="caution">
    <text evidence="8">The sequence shown here is derived from an EMBL/GenBank/DDBJ whole genome shotgun (WGS) entry which is preliminary data.</text>
</comment>
<gene>
    <name evidence="8" type="ORF">Agub_g1393</name>
</gene>
<evidence type="ECO:0000256" key="6">
    <source>
        <dbReference type="ARBA" id="ARBA00023306"/>
    </source>
</evidence>
<organism evidence="8 9">
    <name type="scientific">Astrephomene gubernaculifera</name>
    <dbReference type="NCBI Taxonomy" id="47775"/>
    <lineage>
        <taxon>Eukaryota</taxon>
        <taxon>Viridiplantae</taxon>
        <taxon>Chlorophyta</taxon>
        <taxon>core chlorophytes</taxon>
        <taxon>Chlorophyceae</taxon>
        <taxon>CS clade</taxon>
        <taxon>Chlamydomonadales</taxon>
        <taxon>Astrephomenaceae</taxon>
        <taxon>Astrephomene</taxon>
    </lineage>
</organism>
<dbReference type="AlphaFoldDB" id="A0AAD3DGD7"/>
<evidence type="ECO:0000256" key="7">
    <source>
        <dbReference type="SAM" id="MobiDB-lite"/>
    </source>
</evidence>
<name>A0AAD3DGD7_9CHLO</name>
<dbReference type="Gene3D" id="1.10.8.60">
    <property type="match status" value="1"/>
</dbReference>
<dbReference type="GO" id="GO:0003689">
    <property type="term" value="F:DNA clamp loader activity"/>
    <property type="evidence" value="ECO:0007669"/>
    <property type="project" value="TreeGrafter"/>
</dbReference>
<keyword evidence="5" id="KW-0539">Nucleus</keyword>
<comment type="subcellular location">
    <subcellularLocation>
        <location evidence="1">Nucleus</location>
    </subcellularLocation>
</comment>
<feature type="compositionally biased region" description="Gly residues" evidence="7">
    <location>
        <begin position="96"/>
        <end position="105"/>
    </location>
</feature>
<dbReference type="GO" id="GO:0005524">
    <property type="term" value="F:ATP binding"/>
    <property type="evidence" value="ECO:0007669"/>
    <property type="project" value="UniProtKB-KW"/>
</dbReference>
<proteinExistence type="predicted"/>
<reference evidence="8 9" key="1">
    <citation type="journal article" date="2021" name="Sci. Rep.">
        <title>Genome sequencing of the multicellular alga Astrephomene provides insights into convergent evolution of germ-soma differentiation.</title>
        <authorList>
            <person name="Yamashita S."/>
            <person name="Yamamoto K."/>
            <person name="Matsuzaki R."/>
            <person name="Suzuki S."/>
            <person name="Yamaguchi H."/>
            <person name="Hirooka S."/>
            <person name="Minakuchi Y."/>
            <person name="Miyagishima S."/>
            <person name="Kawachi M."/>
            <person name="Toyoda A."/>
            <person name="Nozaki H."/>
        </authorList>
    </citation>
    <scope>NUCLEOTIDE SEQUENCE [LARGE SCALE GENOMIC DNA]</scope>
    <source>
        <strain evidence="8 9">NIES-4017</strain>
    </source>
</reference>
<sequence length="171" mass="16883">RGGGGDGGSMGGVKGFHKDILAALQSVGAHTISFNPATANNIAKLLLRVAAAEGLDLPPAEAVGLAEAADGDVRSALQALQMNAMLQKAASRGAEARGGGAAAGGRRGKKGSSSRGGGGSSTAGGKSATAMLRVGRSQALTPGEVARLAAAQRDLGLPLFHALGKMLYNKR</sequence>
<keyword evidence="4" id="KW-0067">ATP-binding</keyword>
<dbReference type="GO" id="GO:0003682">
    <property type="term" value="F:chromatin binding"/>
    <property type="evidence" value="ECO:0007669"/>
    <property type="project" value="TreeGrafter"/>
</dbReference>
<dbReference type="EMBL" id="BMAR01000001">
    <property type="protein sequence ID" value="GFR40779.1"/>
    <property type="molecule type" value="Genomic_DNA"/>
</dbReference>
<protein>
    <submittedName>
        <fullName evidence="8">Uncharacterized protein</fullName>
    </submittedName>
</protein>
<evidence type="ECO:0000256" key="5">
    <source>
        <dbReference type="ARBA" id="ARBA00023242"/>
    </source>
</evidence>
<feature type="non-terminal residue" evidence="8">
    <location>
        <position position="1"/>
    </location>
</feature>
<dbReference type="GO" id="GO:0005634">
    <property type="term" value="C:nucleus"/>
    <property type="evidence" value="ECO:0007669"/>
    <property type="project" value="UniProtKB-SubCell"/>
</dbReference>
<evidence type="ECO:0000256" key="2">
    <source>
        <dbReference type="ARBA" id="ARBA00022741"/>
    </source>
</evidence>
<dbReference type="Proteomes" id="UP001054857">
    <property type="component" value="Unassembled WGS sequence"/>
</dbReference>
<feature type="non-terminal residue" evidence="8">
    <location>
        <position position="171"/>
    </location>
</feature>
<dbReference type="PANTHER" id="PTHR12172:SF0">
    <property type="entry name" value="CELL CYCLE CHECKPOINT PROTEIN RAD17"/>
    <property type="match status" value="1"/>
</dbReference>
<keyword evidence="2" id="KW-0547">Nucleotide-binding</keyword>
<evidence type="ECO:0000256" key="4">
    <source>
        <dbReference type="ARBA" id="ARBA00022840"/>
    </source>
</evidence>
<evidence type="ECO:0000256" key="1">
    <source>
        <dbReference type="ARBA" id="ARBA00004123"/>
    </source>
</evidence>
<dbReference type="GO" id="GO:0000077">
    <property type="term" value="P:DNA damage checkpoint signaling"/>
    <property type="evidence" value="ECO:0007669"/>
    <property type="project" value="TreeGrafter"/>
</dbReference>
<evidence type="ECO:0000313" key="8">
    <source>
        <dbReference type="EMBL" id="GFR40779.1"/>
    </source>
</evidence>
<keyword evidence="9" id="KW-1185">Reference proteome</keyword>
<dbReference type="GO" id="GO:0006281">
    <property type="term" value="P:DNA repair"/>
    <property type="evidence" value="ECO:0007669"/>
    <property type="project" value="InterPro"/>
</dbReference>
<dbReference type="InterPro" id="IPR004582">
    <property type="entry name" value="Checkpoint_prot_Rad17_Rad24"/>
</dbReference>
<accession>A0AAD3DGD7</accession>
<keyword evidence="3" id="KW-0227">DNA damage</keyword>